<feature type="transmembrane region" description="Helical" evidence="7">
    <location>
        <begin position="9"/>
        <end position="27"/>
    </location>
</feature>
<organism evidence="8 9">
    <name type="scientific">Candidatus Phytoplasma sacchari</name>
    <dbReference type="NCBI Taxonomy" id="2609813"/>
    <lineage>
        <taxon>Bacteria</taxon>
        <taxon>Bacillati</taxon>
        <taxon>Mycoplasmatota</taxon>
        <taxon>Mollicutes</taxon>
        <taxon>Acholeplasmatales</taxon>
        <taxon>Acholeplasmataceae</taxon>
        <taxon>Candidatus Phytoplasma</taxon>
        <taxon>16SrXI (Rice yellow dwarf group)</taxon>
    </lineage>
</organism>
<dbReference type="Proteomes" id="UP001210120">
    <property type="component" value="Chromosome"/>
</dbReference>
<evidence type="ECO:0000256" key="1">
    <source>
        <dbReference type="ARBA" id="ARBA00004635"/>
    </source>
</evidence>
<dbReference type="SUPFAM" id="SSF53850">
    <property type="entry name" value="Periplasmic binding protein-like II"/>
    <property type="match status" value="1"/>
</dbReference>
<evidence type="ECO:0000256" key="4">
    <source>
        <dbReference type="ARBA" id="ARBA00023136"/>
    </source>
</evidence>
<name>A0ABY7M3I0_9MOLU</name>
<keyword evidence="6" id="KW-0449">Lipoprotein</keyword>
<dbReference type="Gene3D" id="3.40.190.10">
    <property type="entry name" value="Periplasmic binding protein-like II"/>
    <property type="match status" value="2"/>
</dbReference>
<dbReference type="EMBL" id="CP115156">
    <property type="protein sequence ID" value="WBL31535.1"/>
    <property type="molecule type" value="Genomic_DNA"/>
</dbReference>
<sequence>MFFQKNKKIIIILSIFTFLLAIVFYFVNPFKEKNNKKDKTIKIATALESTRDFLEGDFKNEFKNKNIDLKVSFLYDQFAKTNELLLKDKVSAILDSHLPFAVNKDKSKNKSDGQKLFVVRPFYLPKIGLYSCPKRNTTQKIKNVNDIKQIGLNSLQNQTPIVFKILLSEDIEQESFFLLFLEKIGLIQMKDNIDKKKIKLFDTTHFTIPSYIKIITEPNLTPLYNKFMNEDDIHFFVNYPGILGKNQFNLNVIESLPVPSDLNDPIYDYTISLITKKDNIISEKFKIFMDTLSQPKWIDILNKKYNGYLHMIPMDQVEHISLNVNERFKY</sequence>
<dbReference type="Pfam" id="PF03180">
    <property type="entry name" value="Lipoprotein_9"/>
    <property type="match status" value="1"/>
</dbReference>
<dbReference type="InterPro" id="IPR004872">
    <property type="entry name" value="Lipoprotein_NlpA"/>
</dbReference>
<gene>
    <name evidence="8" type="ORF">O7R10_00520</name>
</gene>
<evidence type="ECO:0000313" key="9">
    <source>
        <dbReference type="Proteomes" id="UP001210120"/>
    </source>
</evidence>
<evidence type="ECO:0000313" key="8">
    <source>
        <dbReference type="EMBL" id="WBL31535.1"/>
    </source>
</evidence>
<evidence type="ECO:0000256" key="7">
    <source>
        <dbReference type="SAM" id="Phobius"/>
    </source>
</evidence>
<evidence type="ECO:0000256" key="2">
    <source>
        <dbReference type="ARBA" id="ARBA00008973"/>
    </source>
</evidence>
<keyword evidence="7" id="KW-0812">Transmembrane</keyword>
<evidence type="ECO:0000256" key="3">
    <source>
        <dbReference type="ARBA" id="ARBA00022729"/>
    </source>
</evidence>
<evidence type="ECO:0000256" key="6">
    <source>
        <dbReference type="ARBA" id="ARBA00023288"/>
    </source>
</evidence>
<keyword evidence="7" id="KW-1133">Transmembrane helix</keyword>
<protein>
    <submittedName>
        <fullName evidence="8">MetQ/NlpA family ABC transporter substrate-binding protein</fullName>
    </submittedName>
</protein>
<evidence type="ECO:0000256" key="5">
    <source>
        <dbReference type="ARBA" id="ARBA00023139"/>
    </source>
</evidence>
<keyword evidence="3" id="KW-0732">Signal</keyword>
<accession>A0ABY7M3I0</accession>
<proteinExistence type="inferred from homology"/>
<reference evidence="8" key="1">
    <citation type="submission" date="2022-12" db="EMBL/GenBank/DDBJ databases">
        <title>Genomic Characterization of Candidatus Phytoplasma sacchari in China.</title>
        <authorList>
            <person name="Zhang R.-Y."/>
        </authorList>
    </citation>
    <scope>NUCLEOTIDE SEQUENCE [LARGE SCALE GENOMIC DNA]</scope>
    <source>
        <strain evidence="8">SCWL1</strain>
    </source>
</reference>
<comment type="similarity">
    <text evidence="2">Belongs to the NlpA lipoprotein family.</text>
</comment>
<keyword evidence="9" id="KW-1185">Reference proteome</keyword>
<keyword evidence="4 7" id="KW-0472">Membrane</keyword>
<comment type="subcellular location">
    <subcellularLocation>
        <location evidence="1">Membrane</location>
        <topology evidence="1">Lipid-anchor</topology>
    </subcellularLocation>
</comment>
<keyword evidence="5" id="KW-0564">Palmitate</keyword>